<proteinExistence type="predicted"/>
<feature type="transmembrane region" description="Helical" evidence="1">
    <location>
        <begin position="282"/>
        <end position="305"/>
    </location>
</feature>
<feature type="transmembrane region" description="Helical" evidence="1">
    <location>
        <begin position="113"/>
        <end position="134"/>
    </location>
</feature>
<keyword evidence="1" id="KW-0472">Membrane</keyword>
<dbReference type="OMA" id="FWPQWLI"/>
<gene>
    <name evidence="2" type="primary">AUGUSTUS-3.0.2_02950</name>
    <name evidence="2" type="ORF">TcasGA2_TC002950</name>
</gene>
<dbReference type="PANTHER" id="PTHR31061">
    <property type="entry name" value="LD22376P"/>
    <property type="match status" value="1"/>
</dbReference>
<dbReference type="AlphaFoldDB" id="D6WH02"/>
<feature type="transmembrane region" description="Helical" evidence="1">
    <location>
        <begin position="223"/>
        <end position="240"/>
    </location>
</feature>
<feature type="transmembrane region" description="Helical" evidence="1">
    <location>
        <begin position="252"/>
        <end position="270"/>
    </location>
</feature>
<reference evidence="2 3" key="1">
    <citation type="journal article" date="2008" name="Nature">
        <title>The genome of the model beetle and pest Tribolium castaneum.</title>
        <authorList>
            <consortium name="Tribolium Genome Sequencing Consortium"/>
            <person name="Richards S."/>
            <person name="Gibbs R.A."/>
            <person name="Weinstock G.M."/>
            <person name="Brown S.J."/>
            <person name="Denell R."/>
            <person name="Beeman R.W."/>
            <person name="Gibbs R."/>
            <person name="Beeman R.W."/>
            <person name="Brown S.J."/>
            <person name="Bucher G."/>
            <person name="Friedrich M."/>
            <person name="Grimmelikhuijzen C.J."/>
            <person name="Klingler M."/>
            <person name="Lorenzen M."/>
            <person name="Richards S."/>
            <person name="Roth S."/>
            <person name="Schroder R."/>
            <person name="Tautz D."/>
            <person name="Zdobnov E.M."/>
            <person name="Muzny D."/>
            <person name="Gibbs R.A."/>
            <person name="Weinstock G.M."/>
            <person name="Attaway T."/>
            <person name="Bell S."/>
            <person name="Buhay C.J."/>
            <person name="Chandrabose M.N."/>
            <person name="Chavez D."/>
            <person name="Clerk-Blankenburg K.P."/>
            <person name="Cree A."/>
            <person name="Dao M."/>
            <person name="Davis C."/>
            <person name="Chacko J."/>
            <person name="Dinh H."/>
            <person name="Dugan-Rocha S."/>
            <person name="Fowler G."/>
            <person name="Garner T.T."/>
            <person name="Garnes J."/>
            <person name="Gnirke A."/>
            <person name="Hawes A."/>
            <person name="Hernandez J."/>
            <person name="Hines S."/>
            <person name="Holder M."/>
            <person name="Hume J."/>
            <person name="Jhangiani S.N."/>
            <person name="Joshi V."/>
            <person name="Khan Z.M."/>
            <person name="Jackson L."/>
            <person name="Kovar C."/>
            <person name="Kowis A."/>
            <person name="Lee S."/>
            <person name="Lewis L.R."/>
            <person name="Margolis J."/>
            <person name="Morgan M."/>
            <person name="Nazareth L.V."/>
            <person name="Nguyen N."/>
            <person name="Okwuonu G."/>
            <person name="Parker D."/>
            <person name="Richards S."/>
            <person name="Ruiz S.J."/>
            <person name="Santibanez J."/>
            <person name="Savard J."/>
            <person name="Scherer S.E."/>
            <person name="Schneider B."/>
            <person name="Sodergren E."/>
            <person name="Tautz D."/>
            <person name="Vattahil S."/>
            <person name="Villasana D."/>
            <person name="White C.S."/>
            <person name="Wright R."/>
            <person name="Park Y."/>
            <person name="Beeman R.W."/>
            <person name="Lord J."/>
            <person name="Oppert B."/>
            <person name="Lorenzen M."/>
            <person name="Brown S."/>
            <person name="Wang L."/>
            <person name="Savard J."/>
            <person name="Tautz D."/>
            <person name="Richards S."/>
            <person name="Weinstock G."/>
            <person name="Gibbs R.A."/>
            <person name="Liu Y."/>
            <person name="Worley K."/>
            <person name="Weinstock G."/>
            <person name="Elsik C.G."/>
            <person name="Reese J.T."/>
            <person name="Elhaik E."/>
            <person name="Landan G."/>
            <person name="Graur D."/>
            <person name="Arensburger P."/>
            <person name="Atkinson P."/>
            <person name="Beeman R.W."/>
            <person name="Beidler J."/>
            <person name="Brown S.J."/>
            <person name="Demuth J.P."/>
            <person name="Drury D.W."/>
            <person name="Du Y.Z."/>
            <person name="Fujiwara H."/>
            <person name="Lorenzen M."/>
            <person name="Maselli V."/>
            <person name="Osanai M."/>
            <person name="Park Y."/>
            <person name="Robertson H.M."/>
            <person name="Tu Z."/>
            <person name="Wang J.J."/>
            <person name="Wang S."/>
            <person name="Richards S."/>
            <person name="Song H."/>
            <person name="Zhang L."/>
            <person name="Sodergren E."/>
            <person name="Werner D."/>
            <person name="Stanke M."/>
            <person name="Morgenstern B."/>
            <person name="Solovyev V."/>
            <person name="Kosarev P."/>
            <person name="Brown G."/>
            <person name="Chen H.C."/>
            <person name="Ermolaeva O."/>
            <person name="Hlavina W."/>
            <person name="Kapustin Y."/>
            <person name="Kiryutin B."/>
            <person name="Kitts P."/>
            <person name="Maglott D."/>
            <person name="Pruitt K."/>
            <person name="Sapojnikov V."/>
            <person name="Souvorov A."/>
            <person name="Mackey A.J."/>
            <person name="Waterhouse R.M."/>
            <person name="Wyder S."/>
            <person name="Zdobnov E.M."/>
            <person name="Zdobnov E.M."/>
            <person name="Wyder S."/>
            <person name="Kriventseva E.V."/>
            <person name="Kadowaki T."/>
            <person name="Bork P."/>
            <person name="Aranda M."/>
            <person name="Bao R."/>
            <person name="Beermann A."/>
            <person name="Berns N."/>
            <person name="Bolognesi R."/>
            <person name="Bonneton F."/>
            <person name="Bopp D."/>
            <person name="Brown S.J."/>
            <person name="Bucher G."/>
            <person name="Butts T."/>
            <person name="Chaumot A."/>
            <person name="Denell R.E."/>
            <person name="Ferrier D.E."/>
            <person name="Friedrich M."/>
            <person name="Gordon C.M."/>
            <person name="Jindra M."/>
            <person name="Klingler M."/>
            <person name="Lan Q."/>
            <person name="Lattorff H.M."/>
            <person name="Laudet V."/>
            <person name="von Levetsow C."/>
            <person name="Liu Z."/>
            <person name="Lutz R."/>
            <person name="Lynch J.A."/>
            <person name="da Fonseca R.N."/>
            <person name="Posnien N."/>
            <person name="Reuter R."/>
            <person name="Roth S."/>
            <person name="Savard J."/>
            <person name="Schinko J.B."/>
            <person name="Schmitt C."/>
            <person name="Schoppmeier M."/>
            <person name="Schroder R."/>
            <person name="Shippy T.D."/>
            <person name="Simonnet F."/>
            <person name="Marques-Souza H."/>
            <person name="Tautz D."/>
            <person name="Tomoyasu Y."/>
            <person name="Trauner J."/>
            <person name="Van der Zee M."/>
            <person name="Vervoort M."/>
            <person name="Wittkopp N."/>
            <person name="Wimmer E.A."/>
            <person name="Yang X."/>
            <person name="Jones A.K."/>
            <person name="Sattelle D.B."/>
            <person name="Ebert P.R."/>
            <person name="Nelson D."/>
            <person name="Scott J.G."/>
            <person name="Beeman R.W."/>
            <person name="Muthukrishnan S."/>
            <person name="Kramer K.J."/>
            <person name="Arakane Y."/>
            <person name="Beeman R.W."/>
            <person name="Zhu Q."/>
            <person name="Hogenkamp D."/>
            <person name="Dixit R."/>
            <person name="Oppert B."/>
            <person name="Jiang H."/>
            <person name="Zou Z."/>
            <person name="Marshall J."/>
            <person name="Elpidina E."/>
            <person name="Vinokurov K."/>
            <person name="Oppert C."/>
            <person name="Zou Z."/>
            <person name="Evans J."/>
            <person name="Lu Z."/>
            <person name="Zhao P."/>
            <person name="Sumathipala N."/>
            <person name="Altincicek B."/>
            <person name="Vilcinskas A."/>
            <person name="Williams M."/>
            <person name="Hultmark D."/>
            <person name="Hetru C."/>
            <person name="Jiang H."/>
            <person name="Grimmelikhuijzen C.J."/>
            <person name="Hauser F."/>
            <person name="Cazzamali G."/>
            <person name="Williamson M."/>
            <person name="Park Y."/>
            <person name="Li B."/>
            <person name="Tanaka Y."/>
            <person name="Predel R."/>
            <person name="Neupert S."/>
            <person name="Schachtner J."/>
            <person name="Verleyen P."/>
            <person name="Raible F."/>
            <person name="Bork P."/>
            <person name="Friedrich M."/>
            <person name="Walden K.K."/>
            <person name="Robertson H.M."/>
            <person name="Angeli S."/>
            <person name="Foret S."/>
            <person name="Bucher G."/>
            <person name="Schuetz S."/>
            <person name="Maleszka R."/>
            <person name="Wimmer E.A."/>
            <person name="Beeman R.W."/>
            <person name="Lorenzen M."/>
            <person name="Tomoyasu Y."/>
            <person name="Miller S.C."/>
            <person name="Grossmann D."/>
            <person name="Bucher G."/>
        </authorList>
    </citation>
    <scope>NUCLEOTIDE SEQUENCE [LARGE SCALE GENOMIC DNA]</scope>
    <source>
        <strain evidence="2 3">Georgia GA2</strain>
    </source>
</reference>
<dbReference type="Proteomes" id="UP000007266">
    <property type="component" value="Linkage group 3"/>
</dbReference>
<dbReference type="STRING" id="7070.D6WH02"/>
<sequence>MLFKNSNKCLSSSPNLIFDEACIDITNLLNETASVLGQYSECHNCDFQNLTTLEPHKNTSIVVNTRYPLELFFVADAKKQCSVKKLLYEHYRYGWNITEKCSNLYIKEPADSAYLPILTAFIVLFCFGTLWYMVKCIYKNSGRLRGLVSWNAEIESDLGGSSAGTPLVIERTPSIRKHPHRIKSIDVFRGFCIMIMIFVNYGGGKYWFFSHSVWNGLTVADLVFPWFLWLMGVSFAVSLQAKLRRAVPRRQLVIGVMRRSFILILLGIIINSNQNLQTIGSLRFPGVLQRIGVCYFIVGMLEIIFTKRSEVESVSCIYDVAVAWPQWLCVTVLVVIHTCVTFLGDVPGCGRGYLGPGGLDDNGRFYNCTGGVAGYIDRQVFGEHMHKNPVCKKLYEIDVYFDPEGILGTLTSVLTVYFGVQAGRTLNTYQNVKAKVIRWVVWGSLAGLLGGALCEFKQNDGLIPLNKQLWSLSFALVLSGMAFIIQAFLFVLVDILRKWGGRPFFYPGMNSLFLYVGHELFKDTFPFAWTPTSETHGAYLLMNLWGTAVWVAIAIFLYKRNVFFAL</sequence>
<dbReference type="eggNOG" id="KOG4683">
    <property type="taxonomic scope" value="Eukaryota"/>
</dbReference>
<dbReference type="KEGG" id="tca:663306"/>
<feature type="transmembrane region" description="Helical" evidence="1">
    <location>
        <begin position="436"/>
        <end position="453"/>
    </location>
</feature>
<evidence type="ECO:0000256" key="1">
    <source>
        <dbReference type="SAM" id="Phobius"/>
    </source>
</evidence>
<protein>
    <submittedName>
        <fullName evidence="2">Heparan-alpha-glucosaminide N-acetyltransferase-like Protein</fullName>
    </submittedName>
</protein>
<keyword evidence="3" id="KW-1185">Reference proteome</keyword>
<feature type="transmembrane region" description="Helical" evidence="1">
    <location>
        <begin position="186"/>
        <end position="203"/>
    </location>
</feature>
<feature type="transmembrane region" description="Helical" evidence="1">
    <location>
        <begin position="473"/>
        <end position="496"/>
    </location>
</feature>
<feature type="transmembrane region" description="Helical" evidence="1">
    <location>
        <begin position="503"/>
        <end position="518"/>
    </location>
</feature>
<dbReference type="InParanoid" id="D6WH02"/>
<name>D6WH02_TRICA</name>
<dbReference type="OrthoDB" id="2149840at2759"/>
<dbReference type="PhylomeDB" id="D6WH02"/>
<feature type="transmembrane region" description="Helical" evidence="1">
    <location>
        <begin position="538"/>
        <end position="558"/>
    </location>
</feature>
<dbReference type="PANTHER" id="PTHR31061:SF24">
    <property type="entry name" value="LD22376P"/>
    <property type="match status" value="1"/>
</dbReference>
<dbReference type="EMBL" id="KQ971321">
    <property type="protein sequence ID" value="EFA00134.1"/>
    <property type="molecule type" value="Genomic_DNA"/>
</dbReference>
<dbReference type="HOGENOM" id="CLU_029171_3_2_1"/>
<organism evidence="2 3">
    <name type="scientific">Tribolium castaneum</name>
    <name type="common">Red flour beetle</name>
    <dbReference type="NCBI Taxonomy" id="7070"/>
    <lineage>
        <taxon>Eukaryota</taxon>
        <taxon>Metazoa</taxon>
        <taxon>Ecdysozoa</taxon>
        <taxon>Arthropoda</taxon>
        <taxon>Hexapoda</taxon>
        <taxon>Insecta</taxon>
        <taxon>Pterygota</taxon>
        <taxon>Neoptera</taxon>
        <taxon>Endopterygota</taxon>
        <taxon>Coleoptera</taxon>
        <taxon>Polyphaga</taxon>
        <taxon>Cucujiformia</taxon>
        <taxon>Tenebrionidae</taxon>
        <taxon>Tenebrionidae incertae sedis</taxon>
        <taxon>Tribolium</taxon>
    </lineage>
</organism>
<keyword evidence="1" id="KW-0812">Transmembrane</keyword>
<accession>D6WH02</accession>
<reference evidence="2 3" key="2">
    <citation type="journal article" date="2010" name="Nucleic Acids Res.">
        <title>BeetleBase in 2010: revisions to provide comprehensive genomic information for Tribolium castaneum.</title>
        <authorList>
            <person name="Kim H.S."/>
            <person name="Murphy T."/>
            <person name="Xia J."/>
            <person name="Caragea D."/>
            <person name="Park Y."/>
            <person name="Beeman R.W."/>
            <person name="Lorenzen M.D."/>
            <person name="Butcher S."/>
            <person name="Manak J.R."/>
            <person name="Brown S.J."/>
        </authorList>
    </citation>
    <scope>GENOME REANNOTATION</scope>
    <source>
        <strain evidence="2 3">Georgia GA2</strain>
    </source>
</reference>
<evidence type="ECO:0000313" key="3">
    <source>
        <dbReference type="Proteomes" id="UP000007266"/>
    </source>
</evidence>
<evidence type="ECO:0000313" key="2">
    <source>
        <dbReference type="EMBL" id="EFA00134.1"/>
    </source>
</evidence>
<keyword evidence="1" id="KW-1133">Transmembrane helix</keyword>